<dbReference type="EMBL" id="BAEK01000049">
    <property type="protein sequence ID" value="GAC05874.1"/>
    <property type="molecule type" value="Genomic_DNA"/>
</dbReference>
<organism evidence="1 2">
    <name type="scientific">Paraglaciecola agarilytica NO2</name>
    <dbReference type="NCBI Taxonomy" id="1125747"/>
    <lineage>
        <taxon>Bacteria</taxon>
        <taxon>Pseudomonadati</taxon>
        <taxon>Pseudomonadota</taxon>
        <taxon>Gammaproteobacteria</taxon>
        <taxon>Alteromonadales</taxon>
        <taxon>Alteromonadaceae</taxon>
        <taxon>Paraglaciecola</taxon>
    </lineage>
</organism>
<keyword evidence="2" id="KW-1185">Reference proteome</keyword>
<dbReference type="Proteomes" id="UP000008372">
    <property type="component" value="Unassembled WGS sequence"/>
</dbReference>
<reference evidence="1 2" key="1">
    <citation type="journal article" date="2014" name="Environ. Microbiol.">
        <title>Comparative genomics of the marine bacterial genus Glaciecola reveals the high degree of genomic diversity and genomic characteristic for cold adaptation.</title>
        <authorList>
            <person name="Qin Q.L."/>
            <person name="Xie B.B."/>
            <person name="Yu Y."/>
            <person name="Shu Y.L."/>
            <person name="Rong J.C."/>
            <person name="Zhang Y.J."/>
            <person name="Zhao D.L."/>
            <person name="Chen X.L."/>
            <person name="Zhang X.Y."/>
            <person name="Chen B."/>
            <person name="Zhou B.C."/>
            <person name="Zhang Y.Z."/>
        </authorList>
    </citation>
    <scope>NUCLEOTIDE SEQUENCE [LARGE SCALE GENOMIC DNA]</scope>
    <source>
        <strain evidence="1 2">NO2</strain>
    </source>
</reference>
<evidence type="ECO:0000313" key="1">
    <source>
        <dbReference type="EMBL" id="GAC05874.1"/>
    </source>
</evidence>
<evidence type="ECO:0000313" key="2">
    <source>
        <dbReference type="Proteomes" id="UP000008372"/>
    </source>
</evidence>
<protein>
    <submittedName>
        <fullName evidence="1">Uncharacterized protein</fullName>
    </submittedName>
</protein>
<proteinExistence type="predicted"/>
<accession>A0ABQ0I918</accession>
<name>A0ABQ0I918_9ALTE</name>
<comment type="caution">
    <text evidence="1">The sequence shown here is derived from an EMBL/GenBank/DDBJ whole genome shotgun (WGS) entry which is preliminary data.</text>
</comment>
<sequence>MMLPTSKKWSQILAGFPPSPYLLLHLHRGNFFTQAVCIQQKYQ</sequence>
<gene>
    <name evidence="1" type="ORF">GAGA_3040</name>
</gene>